<dbReference type="RefSeq" id="WP_369455320.1">
    <property type="nucleotide sequence ID" value="NZ_JBGCUO010000001.1"/>
</dbReference>
<keyword evidence="3" id="KW-1185">Reference proteome</keyword>
<dbReference type="InterPro" id="IPR001736">
    <property type="entry name" value="PLipase_D/transphosphatidylase"/>
</dbReference>
<dbReference type="Gene3D" id="3.30.870.10">
    <property type="entry name" value="Endonuclease Chain A"/>
    <property type="match status" value="2"/>
</dbReference>
<accession>A0ABV4AGW0</accession>
<dbReference type="InterPro" id="IPR025202">
    <property type="entry name" value="PLD-like_dom"/>
</dbReference>
<sequence>MPARPHAPQLHWPWRQDTNAVLSVEGDVFFPAILEAVAEARQRIDLEIYMCSGGEVFEQWLAALSAAAARGIQVRMLIDDAGSEQLSAADRDRLQQVDGITLRVFNPIRFGHPSQALIRDHRKLVVVDGERAWTGGMGLDDHYSQQLSGDQSWLDAMVQCEGQLAADWQELFEQAWALAGRGPIKGAYRWRLYRQHIRQAVQERPQHAPAARVIGARGGRRNPILHVALQRLDQAQQQIWLCTPYFLPPRLLMRALERAALRGVKVHLMLCGPHSDHPPLRYAGQHLYQRLIDMGVEIYEYDRRFIHLKAIRADQWCSLGSFNFDRWNSSWNLEANAEWDGEPALLADLDRLQQQLEHEAMYVDPRRWELRNLRIQTQQALMYWVGTRGIKLLRRWRGD</sequence>
<evidence type="ECO:0000313" key="3">
    <source>
        <dbReference type="Proteomes" id="UP001562065"/>
    </source>
</evidence>
<dbReference type="CDD" id="cd09110">
    <property type="entry name" value="PLDc_CLS_1"/>
    <property type="match status" value="1"/>
</dbReference>
<evidence type="ECO:0000259" key="1">
    <source>
        <dbReference type="PROSITE" id="PS50035"/>
    </source>
</evidence>
<proteinExistence type="predicted"/>
<dbReference type="PANTHER" id="PTHR21248:SF23">
    <property type="entry name" value="CARDIOLIPIN SYNTHASE B"/>
    <property type="match status" value="1"/>
</dbReference>
<protein>
    <submittedName>
        <fullName evidence="2">Phosphatidylserine/phosphatidylglycerophosphate/ cardiolipin synthase family protein</fullName>
    </submittedName>
</protein>
<organism evidence="2 3">
    <name type="scientific">Isoalcanivorax beigongshangi</name>
    <dbReference type="NCBI Taxonomy" id="3238810"/>
    <lineage>
        <taxon>Bacteria</taxon>
        <taxon>Pseudomonadati</taxon>
        <taxon>Pseudomonadota</taxon>
        <taxon>Gammaproteobacteria</taxon>
        <taxon>Oceanospirillales</taxon>
        <taxon>Alcanivoracaceae</taxon>
        <taxon>Isoalcanivorax</taxon>
    </lineage>
</organism>
<dbReference type="SUPFAM" id="SSF56024">
    <property type="entry name" value="Phospholipase D/nuclease"/>
    <property type="match status" value="2"/>
</dbReference>
<dbReference type="Proteomes" id="UP001562065">
    <property type="component" value="Unassembled WGS sequence"/>
</dbReference>
<comment type="caution">
    <text evidence="2">The sequence shown here is derived from an EMBL/GenBank/DDBJ whole genome shotgun (WGS) entry which is preliminary data.</text>
</comment>
<gene>
    <name evidence="2" type="ORF">AB5I84_07955</name>
</gene>
<reference evidence="2 3" key="1">
    <citation type="submission" date="2024-07" db="EMBL/GenBank/DDBJ databases">
        <authorList>
            <person name="Ren Q."/>
        </authorList>
    </citation>
    <scope>NUCLEOTIDE SEQUENCE [LARGE SCALE GENOMIC DNA]</scope>
    <source>
        <strain evidence="2 3">REN37</strain>
    </source>
</reference>
<dbReference type="EMBL" id="JBGCUO010000001">
    <property type="protein sequence ID" value="MEY1662078.1"/>
    <property type="molecule type" value="Genomic_DNA"/>
</dbReference>
<dbReference type="PANTHER" id="PTHR21248">
    <property type="entry name" value="CARDIOLIPIN SYNTHASE"/>
    <property type="match status" value="1"/>
</dbReference>
<dbReference type="PROSITE" id="PS50035">
    <property type="entry name" value="PLD"/>
    <property type="match status" value="1"/>
</dbReference>
<name>A0ABV4AGW0_9GAMM</name>
<dbReference type="Pfam" id="PF13091">
    <property type="entry name" value="PLDc_2"/>
    <property type="match status" value="2"/>
</dbReference>
<evidence type="ECO:0000313" key="2">
    <source>
        <dbReference type="EMBL" id="MEY1662078.1"/>
    </source>
</evidence>
<feature type="domain" description="PLD phosphodiesterase" evidence="1">
    <location>
        <begin position="116"/>
        <end position="143"/>
    </location>
</feature>